<dbReference type="InterPro" id="IPR000222">
    <property type="entry name" value="PP2C_BS"/>
</dbReference>
<feature type="compositionally biased region" description="Polar residues" evidence="6">
    <location>
        <begin position="75"/>
        <end position="102"/>
    </location>
</feature>
<dbReference type="GO" id="GO:0046872">
    <property type="term" value="F:metal ion binding"/>
    <property type="evidence" value="ECO:0007669"/>
    <property type="project" value="UniProtKB-KW"/>
</dbReference>
<keyword evidence="2 4" id="KW-0378">Hydrolase</keyword>
<evidence type="ECO:0000256" key="2">
    <source>
        <dbReference type="ARBA" id="ARBA00022801"/>
    </source>
</evidence>
<feature type="compositionally biased region" description="Acidic residues" evidence="6">
    <location>
        <begin position="539"/>
        <end position="553"/>
    </location>
</feature>
<keyword evidence="5" id="KW-0175">Coiled coil</keyword>
<evidence type="ECO:0000256" key="3">
    <source>
        <dbReference type="ARBA" id="ARBA00022912"/>
    </source>
</evidence>
<keyword evidence="1" id="KW-0479">Metal-binding</keyword>
<evidence type="ECO:0000256" key="1">
    <source>
        <dbReference type="ARBA" id="ARBA00022723"/>
    </source>
</evidence>
<feature type="coiled-coil region" evidence="5">
    <location>
        <begin position="202"/>
        <end position="229"/>
    </location>
</feature>
<gene>
    <name evidence="8" type="ORF">MONBRDRAFT_32361</name>
</gene>
<name>A9UZ21_MONBE</name>
<organism evidence="8 9">
    <name type="scientific">Monosiga brevicollis</name>
    <name type="common">Choanoflagellate</name>
    <dbReference type="NCBI Taxonomy" id="81824"/>
    <lineage>
        <taxon>Eukaryota</taxon>
        <taxon>Choanoflagellata</taxon>
        <taxon>Craspedida</taxon>
        <taxon>Salpingoecidae</taxon>
        <taxon>Monosiga</taxon>
    </lineage>
</organism>
<feature type="region of interest" description="Disordered" evidence="6">
    <location>
        <begin position="65"/>
        <end position="124"/>
    </location>
</feature>
<dbReference type="InParanoid" id="A9UZ21"/>
<comment type="similarity">
    <text evidence="4">Belongs to the PP2C family.</text>
</comment>
<evidence type="ECO:0000313" key="8">
    <source>
        <dbReference type="EMBL" id="EDQ89557.1"/>
    </source>
</evidence>
<dbReference type="PROSITE" id="PS01032">
    <property type="entry name" value="PPM_1"/>
    <property type="match status" value="1"/>
</dbReference>
<feature type="compositionally biased region" description="Low complexity" evidence="6">
    <location>
        <begin position="528"/>
        <end position="537"/>
    </location>
</feature>
<dbReference type="SUPFAM" id="SSF81606">
    <property type="entry name" value="PP2C-like"/>
    <property type="match status" value="1"/>
</dbReference>
<evidence type="ECO:0000256" key="5">
    <source>
        <dbReference type="SAM" id="Coils"/>
    </source>
</evidence>
<dbReference type="GO" id="GO:0004722">
    <property type="term" value="F:protein serine/threonine phosphatase activity"/>
    <property type="evidence" value="ECO:0000318"/>
    <property type="project" value="GO_Central"/>
</dbReference>
<feature type="region of interest" description="Disordered" evidence="6">
    <location>
        <begin position="522"/>
        <end position="553"/>
    </location>
</feature>
<dbReference type="Pfam" id="PF00481">
    <property type="entry name" value="PP2C"/>
    <property type="match status" value="1"/>
</dbReference>
<dbReference type="RefSeq" id="XP_001745586.1">
    <property type="nucleotide sequence ID" value="XM_001745534.1"/>
</dbReference>
<feature type="region of interest" description="Disordered" evidence="6">
    <location>
        <begin position="1"/>
        <end position="25"/>
    </location>
</feature>
<dbReference type="EMBL" id="CH991550">
    <property type="protein sequence ID" value="EDQ89557.1"/>
    <property type="molecule type" value="Genomic_DNA"/>
</dbReference>
<dbReference type="InterPro" id="IPR036457">
    <property type="entry name" value="PPM-type-like_dom_sf"/>
</dbReference>
<keyword evidence="3 4" id="KW-0904">Protein phosphatase</keyword>
<dbReference type="STRING" id="81824.A9UZ21"/>
<evidence type="ECO:0000256" key="4">
    <source>
        <dbReference type="RuleBase" id="RU003465"/>
    </source>
</evidence>
<feature type="compositionally biased region" description="Basic and acidic residues" evidence="6">
    <location>
        <begin position="14"/>
        <end position="25"/>
    </location>
</feature>
<dbReference type="PANTHER" id="PTHR47992">
    <property type="entry name" value="PROTEIN PHOSPHATASE"/>
    <property type="match status" value="1"/>
</dbReference>
<accession>A9UZ21</accession>
<dbReference type="Gene3D" id="3.60.40.10">
    <property type="entry name" value="PPM-type phosphatase domain"/>
    <property type="match status" value="1"/>
</dbReference>
<dbReference type="InterPro" id="IPR015655">
    <property type="entry name" value="PP2C"/>
</dbReference>
<dbReference type="AlphaFoldDB" id="A9UZ21"/>
<dbReference type="InterPro" id="IPR001932">
    <property type="entry name" value="PPM-type_phosphatase-like_dom"/>
</dbReference>
<dbReference type="eggNOG" id="KOG0698">
    <property type="taxonomic scope" value="Eukaryota"/>
</dbReference>
<dbReference type="PROSITE" id="PS51746">
    <property type="entry name" value="PPM_2"/>
    <property type="match status" value="1"/>
</dbReference>
<evidence type="ECO:0000313" key="9">
    <source>
        <dbReference type="Proteomes" id="UP000001357"/>
    </source>
</evidence>
<feature type="domain" description="PPM-type phosphatase" evidence="7">
    <location>
        <begin position="138"/>
        <end position="511"/>
    </location>
</feature>
<dbReference type="OMA" id="NIVCADP"/>
<proteinExistence type="inferred from homology"/>
<sequence>MAAPPQAKRFKKKADREALDQDHADEWIRDEATGYLFHPHRQLYHDEQNNKFFRFDLHTHEFREYQPKDKPQLTARVSNASNQSEATEPTTTPKPGSVSSQPDFPFNPDQDETTMPGVSDTTDAPHAFKSQAELLPVRAGVETWSGRKNDNEDRYDVAMSMGALGRLFAVYDGHAGSECADYVKKCLPGNIVGGYRGGVVGCEGTDAELQELQSQMSEAQQSLVELTAALEATPDDESLQQMQQQLLAQHEAKSGLSTDYQTAVLKCVKDGYKCTDKNWLSMAIKKKKQGGSTSLTIMLNGSSTTNAHLIIANLGDCRAVMCRGTRAHRLTQDHKPDRPDEKKRIQQAGGHVVNVMGVSRVMGAREDREPRQALMLAVSRSFGDYALKTPKLLVSHVPEVSIERIEDKDYFFVIACDGIWDVLSDQEVVDLARKHYGQAQDGMMTLPSYALAQEGSGVGLCLFQGLGFSKCLKDQPVFCLFVPCVAAARAIVRKAYEAGSGDNLTALVVEFAWHDGEAVLGGGGDTEGGASDTDATAPVDEENKGEDDMDMFA</sequence>
<keyword evidence="9" id="KW-1185">Reference proteome</keyword>
<dbReference type="GeneID" id="5890812"/>
<dbReference type="GO" id="GO:0007165">
    <property type="term" value="P:signal transduction"/>
    <property type="evidence" value="ECO:0000318"/>
    <property type="project" value="GO_Central"/>
</dbReference>
<dbReference type="CDD" id="cd00143">
    <property type="entry name" value="PP2Cc"/>
    <property type="match status" value="1"/>
</dbReference>
<dbReference type="KEGG" id="mbr:MONBRDRAFT_32361"/>
<protein>
    <recommendedName>
        <fullName evidence="7">PPM-type phosphatase domain-containing protein</fullName>
    </recommendedName>
</protein>
<dbReference type="SMART" id="SM00332">
    <property type="entry name" value="PP2Cc"/>
    <property type="match status" value="1"/>
</dbReference>
<evidence type="ECO:0000256" key="6">
    <source>
        <dbReference type="SAM" id="MobiDB-lite"/>
    </source>
</evidence>
<reference evidence="8 9" key="1">
    <citation type="journal article" date="2008" name="Nature">
        <title>The genome of the choanoflagellate Monosiga brevicollis and the origin of metazoans.</title>
        <authorList>
            <consortium name="JGI Sequencing"/>
            <person name="King N."/>
            <person name="Westbrook M.J."/>
            <person name="Young S.L."/>
            <person name="Kuo A."/>
            <person name="Abedin M."/>
            <person name="Chapman J."/>
            <person name="Fairclough S."/>
            <person name="Hellsten U."/>
            <person name="Isogai Y."/>
            <person name="Letunic I."/>
            <person name="Marr M."/>
            <person name="Pincus D."/>
            <person name="Putnam N."/>
            <person name="Rokas A."/>
            <person name="Wright K.J."/>
            <person name="Zuzow R."/>
            <person name="Dirks W."/>
            <person name="Good M."/>
            <person name="Goodstein D."/>
            <person name="Lemons D."/>
            <person name="Li W."/>
            <person name="Lyons J.B."/>
            <person name="Morris A."/>
            <person name="Nichols S."/>
            <person name="Richter D.J."/>
            <person name="Salamov A."/>
            <person name="Bork P."/>
            <person name="Lim W.A."/>
            <person name="Manning G."/>
            <person name="Miller W.T."/>
            <person name="McGinnis W."/>
            <person name="Shapiro H."/>
            <person name="Tjian R."/>
            <person name="Grigoriev I.V."/>
            <person name="Rokhsar D."/>
        </authorList>
    </citation>
    <scope>NUCLEOTIDE SEQUENCE [LARGE SCALE GENOMIC DNA]</scope>
    <source>
        <strain evidence="9">MX1 / ATCC 50154</strain>
    </source>
</reference>
<dbReference type="Proteomes" id="UP000001357">
    <property type="component" value="Unassembled WGS sequence"/>
</dbReference>
<evidence type="ECO:0000259" key="7">
    <source>
        <dbReference type="PROSITE" id="PS51746"/>
    </source>
</evidence>